<dbReference type="AlphaFoldDB" id="C5LD54"/>
<reference evidence="1 2" key="1">
    <citation type="submission" date="2008-07" db="EMBL/GenBank/DDBJ databases">
        <authorList>
            <person name="El-Sayed N."/>
            <person name="Caler E."/>
            <person name="Inman J."/>
            <person name="Amedeo P."/>
            <person name="Hass B."/>
            <person name="Wortman J."/>
        </authorList>
    </citation>
    <scope>NUCLEOTIDE SEQUENCE [LARGE SCALE GENOMIC DNA]</scope>
    <source>
        <strain evidence="2">ATCC 50983 / TXsc</strain>
    </source>
</reference>
<sequence>LLTTVLVELLRKEKCACLRAEVSAALIGIMSVDDSMGEALADAGVVKLAASLLVVK</sequence>
<dbReference type="EMBL" id="GG680950">
    <property type="protein sequence ID" value="EER05398.1"/>
    <property type="molecule type" value="Genomic_DNA"/>
</dbReference>
<protein>
    <submittedName>
        <fullName evidence="1">Uncharacterized protein</fullName>
    </submittedName>
</protein>
<name>C5LD54_PERM5</name>
<proteinExistence type="predicted"/>
<dbReference type="InParanoid" id="C5LD54"/>
<organism evidence="2">
    <name type="scientific">Perkinsus marinus (strain ATCC 50983 / TXsc)</name>
    <dbReference type="NCBI Taxonomy" id="423536"/>
    <lineage>
        <taxon>Eukaryota</taxon>
        <taxon>Sar</taxon>
        <taxon>Alveolata</taxon>
        <taxon>Perkinsozoa</taxon>
        <taxon>Perkinsea</taxon>
        <taxon>Perkinsida</taxon>
        <taxon>Perkinsidae</taxon>
        <taxon>Perkinsus</taxon>
    </lineage>
</organism>
<evidence type="ECO:0000313" key="1">
    <source>
        <dbReference type="EMBL" id="EER05398.1"/>
    </source>
</evidence>
<evidence type="ECO:0000313" key="2">
    <source>
        <dbReference type="Proteomes" id="UP000007800"/>
    </source>
</evidence>
<keyword evidence="2" id="KW-1185">Reference proteome</keyword>
<dbReference type="Proteomes" id="UP000007800">
    <property type="component" value="Unassembled WGS sequence"/>
</dbReference>
<feature type="non-terminal residue" evidence="1">
    <location>
        <position position="56"/>
    </location>
</feature>
<dbReference type="GeneID" id="9041423"/>
<gene>
    <name evidence="1" type="ORF">Pmar_PMAR029576</name>
</gene>
<accession>C5LD54</accession>
<dbReference type="RefSeq" id="XP_002773582.1">
    <property type="nucleotide sequence ID" value="XM_002773536.1"/>
</dbReference>
<feature type="non-terminal residue" evidence="1">
    <location>
        <position position="1"/>
    </location>
</feature>